<evidence type="ECO:0000313" key="1">
    <source>
        <dbReference type="EMBL" id="GEO16345.1"/>
    </source>
</evidence>
<proteinExistence type="predicted"/>
<organism evidence="1 2">
    <name type="scientific">Microvirga aerophila</name>
    <dbReference type="NCBI Taxonomy" id="670291"/>
    <lineage>
        <taxon>Bacteria</taxon>
        <taxon>Pseudomonadati</taxon>
        <taxon>Pseudomonadota</taxon>
        <taxon>Alphaproteobacteria</taxon>
        <taxon>Hyphomicrobiales</taxon>
        <taxon>Methylobacteriaceae</taxon>
        <taxon>Microvirga</taxon>
    </lineage>
</organism>
<keyword evidence="2" id="KW-1185">Reference proteome</keyword>
<name>A0A512BWN7_9HYPH</name>
<dbReference type="RefSeq" id="WP_114188370.1">
    <property type="nucleotide sequence ID" value="NZ_BJYU01000062.1"/>
</dbReference>
<dbReference type="Proteomes" id="UP000321085">
    <property type="component" value="Unassembled WGS sequence"/>
</dbReference>
<reference evidence="1 2" key="1">
    <citation type="submission" date="2019-07" db="EMBL/GenBank/DDBJ databases">
        <title>Whole genome shotgun sequence of Microvirga aerophila NBRC 106136.</title>
        <authorList>
            <person name="Hosoyama A."/>
            <person name="Uohara A."/>
            <person name="Ohji S."/>
            <person name="Ichikawa N."/>
        </authorList>
    </citation>
    <scope>NUCLEOTIDE SEQUENCE [LARGE SCALE GENOMIC DNA]</scope>
    <source>
        <strain evidence="1 2">NBRC 106136</strain>
    </source>
</reference>
<accession>A0A512BWN7</accession>
<evidence type="ECO:0000313" key="2">
    <source>
        <dbReference type="Proteomes" id="UP000321085"/>
    </source>
</evidence>
<sequence length="222" mass="24681">MLQHLLMALLFGALSVYGLVLTVGTAALGMIESRIPAVLPNQQATSEDLAKDLEVWSSIPGLGDRATSLAVRLAQATVEPEHIEELGRRIEDKLKQRPASPSYWLLLAYVRFVRSEPVPLVTKALENSILTGRYERHVMIERVRFAFLIWPLLTPDLQRQMTSELAHVGGHLNRETLSELRTSLASLPAEERDTMALTLQTRLGTTEPGWVKALDLAPRSPT</sequence>
<protein>
    <submittedName>
        <fullName evidence="1">Uncharacterized protein</fullName>
    </submittedName>
</protein>
<dbReference type="EMBL" id="BJYU01000062">
    <property type="protein sequence ID" value="GEO16345.1"/>
    <property type="molecule type" value="Genomic_DNA"/>
</dbReference>
<dbReference type="AlphaFoldDB" id="A0A512BWN7"/>
<comment type="caution">
    <text evidence="1">The sequence shown here is derived from an EMBL/GenBank/DDBJ whole genome shotgun (WGS) entry which is preliminary data.</text>
</comment>
<gene>
    <name evidence="1" type="ORF">MAE02_40410</name>
</gene>